<dbReference type="SUPFAM" id="SSF57850">
    <property type="entry name" value="RING/U-box"/>
    <property type="match status" value="1"/>
</dbReference>
<evidence type="ECO:0000256" key="4">
    <source>
        <dbReference type="PROSITE-ProRule" id="PRU00175"/>
    </source>
</evidence>
<organism evidence="7">
    <name type="scientific">Oikopleura dioica</name>
    <name type="common">Tunicate</name>
    <dbReference type="NCBI Taxonomy" id="34765"/>
    <lineage>
        <taxon>Eukaryota</taxon>
        <taxon>Metazoa</taxon>
        <taxon>Chordata</taxon>
        <taxon>Tunicata</taxon>
        <taxon>Appendicularia</taxon>
        <taxon>Copelata</taxon>
        <taxon>Oikopleuridae</taxon>
        <taxon>Oikopleura</taxon>
    </lineage>
</organism>
<evidence type="ECO:0000256" key="5">
    <source>
        <dbReference type="SAM" id="Coils"/>
    </source>
</evidence>
<evidence type="ECO:0000313" key="7">
    <source>
        <dbReference type="EMBL" id="CBY08657.1"/>
    </source>
</evidence>
<evidence type="ECO:0000256" key="1">
    <source>
        <dbReference type="ARBA" id="ARBA00022723"/>
    </source>
</evidence>
<dbReference type="InterPro" id="IPR013083">
    <property type="entry name" value="Znf_RING/FYVE/PHD"/>
</dbReference>
<dbReference type="InParanoid" id="E4XAH5"/>
<reference evidence="7" key="1">
    <citation type="journal article" date="2010" name="Science">
        <title>Plasticity of animal genome architecture unmasked by rapid evolution of a pelagic tunicate.</title>
        <authorList>
            <person name="Denoeud F."/>
            <person name="Henriet S."/>
            <person name="Mungpakdee S."/>
            <person name="Aury J.M."/>
            <person name="Da Silva C."/>
            <person name="Brinkmann H."/>
            <person name="Mikhaleva J."/>
            <person name="Olsen L.C."/>
            <person name="Jubin C."/>
            <person name="Canestro C."/>
            <person name="Bouquet J.M."/>
            <person name="Danks G."/>
            <person name="Poulain J."/>
            <person name="Campsteijn C."/>
            <person name="Adamski M."/>
            <person name="Cross I."/>
            <person name="Yadetie F."/>
            <person name="Muffato M."/>
            <person name="Louis A."/>
            <person name="Butcher S."/>
            <person name="Tsagkogeorga G."/>
            <person name="Konrad A."/>
            <person name="Singh S."/>
            <person name="Jensen M.F."/>
            <person name="Cong E.H."/>
            <person name="Eikeseth-Otteraa H."/>
            <person name="Noel B."/>
            <person name="Anthouard V."/>
            <person name="Porcel B.M."/>
            <person name="Kachouri-Lafond R."/>
            <person name="Nishino A."/>
            <person name="Ugolini M."/>
            <person name="Chourrout P."/>
            <person name="Nishida H."/>
            <person name="Aasland R."/>
            <person name="Huzurbazar S."/>
            <person name="Westhof E."/>
            <person name="Delsuc F."/>
            <person name="Lehrach H."/>
            <person name="Reinhardt R."/>
            <person name="Weissenbach J."/>
            <person name="Roy S.W."/>
            <person name="Artiguenave F."/>
            <person name="Postlethwait J.H."/>
            <person name="Manak J.R."/>
            <person name="Thompson E.M."/>
            <person name="Jaillon O."/>
            <person name="Du Pasquier L."/>
            <person name="Boudinot P."/>
            <person name="Liberles D.A."/>
            <person name="Volff J.N."/>
            <person name="Philippe H."/>
            <person name="Lenhard B."/>
            <person name="Roest Crollius H."/>
            <person name="Wincker P."/>
            <person name="Chourrout D."/>
        </authorList>
    </citation>
    <scope>NUCLEOTIDE SEQUENCE [LARGE SCALE GENOMIC DNA]</scope>
</reference>
<dbReference type="PROSITE" id="PS50089">
    <property type="entry name" value="ZF_RING_2"/>
    <property type="match status" value="1"/>
</dbReference>
<evidence type="ECO:0000256" key="3">
    <source>
        <dbReference type="ARBA" id="ARBA00022833"/>
    </source>
</evidence>
<feature type="domain" description="RING-type" evidence="6">
    <location>
        <begin position="467"/>
        <end position="513"/>
    </location>
</feature>
<dbReference type="Pfam" id="PF13639">
    <property type="entry name" value="zf-RING_2"/>
    <property type="match status" value="1"/>
</dbReference>
<keyword evidence="2 4" id="KW-0863">Zinc-finger</keyword>
<dbReference type="PROSITE" id="PS00518">
    <property type="entry name" value="ZF_RING_1"/>
    <property type="match status" value="1"/>
</dbReference>
<keyword evidence="5" id="KW-0175">Coiled coil</keyword>
<sequence length="530" mass="61334">MSNDKFLSLQDMQDLPQEIKRIIWEGNIRNTNYFELKRRGELTLEAVAIVNEPNALEQRSKKRFAFAVLGRLYIFALELIQELIRSGSSPLKQDSQKLFPYHYAKNKEVFDALTPPPLDRRSYLLTLARSNVSEQVKIFYLQNVIDNSLPFDMTFSGQDNLTCIGIAAQRREYQFAQNMGLLINTIADDLKRRVLEKNNHIELLEERQKAAPTSDESKIYQFQMESVNKSKLYVAEKCKNARLSSEIDKMKVDHKVEIEKYQAEIEKLKKEAPGKVMLQDEEIKRKLDIAVERIGILAFENDVLKDDSCKKEEQLKAEIFLKDKCISRQKGKCADLSTEIDKLKKESAIFTEQVTNKESERKKENENLKIEIDMLKRDADLQKNQSENSINELQDENQQLLRRLKGAGTIKMQAQEHLRQLNKLLDIENSSQSEIRVKELEDQIAALKTVNLDLESISKKFEQVTSCSLCDEKYESTGKHAPVKLKCSHVFCSHCANNWLKSQGNKSSCPSCREPYRSEDIRFVYLNTDL</sequence>
<keyword evidence="3" id="KW-0862">Zinc</keyword>
<dbReference type="SMART" id="SM00184">
    <property type="entry name" value="RING"/>
    <property type="match status" value="1"/>
</dbReference>
<dbReference type="AlphaFoldDB" id="E4XAH5"/>
<accession>E4XAH5</accession>
<keyword evidence="1" id="KW-0479">Metal-binding</keyword>
<feature type="coiled-coil region" evidence="5">
    <location>
        <begin position="326"/>
        <end position="457"/>
    </location>
</feature>
<keyword evidence="8" id="KW-1185">Reference proteome</keyword>
<proteinExistence type="predicted"/>
<evidence type="ECO:0000256" key="2">
    <source>
        <dbReference type="ARBA" id="ARBA00022771"/>
    </source>
</evidence>
<dbReference type="GO" id="GO:0008270">
    <property type="term" value="F:zinc ion binding"/>
    <property type="evidence" value="ECO:0007669"/>
    <property type="project" value="UniProtKB-KW"/>
</dbReference>
<dbReference type="OrthoDB" id="9049620at2759"/>
<dbReference type="InterPro" id="IPR001841">
    <property type="entry name" value="Znf_RING"/>
</dbReference>
<dbReference type="Gene3D" id="3.30.40.10">
    <property type="entry name" value="Zinc/RING finger domain, C3HC4 (zinc finger)"/>
    <property type="match status" value="1"/>
</dbReference>
<dbReference type="Proteomes" id="UP000001307">
    <property type="component" value="Unassembled WGS sequence"/>
</dbReference>
<dbReference type="InterPro" id="IPR017907">
    <property type="entry name" value="Znf_RING_CS"/>
</dbReference>
<evidence type="ECO:0000259" key="6">
    <source>
        <dbReference type="PROSITE" id="PS50089"/>
    </source>
</evidence>
<name>E4XAH5_OIKDI</name>
<gene>
    <name evidence="7" type="ORF">GSOID_T00005240001</name>
</gene>
<evidence type="ECO:0000313" key="8">
    <source>
        <dbReference type="Proteomes" id="UP000001307"/>
    </source>
</evidence>
<dbReference type="EMBL" id="FN653032">
    <property type="protein sequence ID" value="CBY08657.1"/>
    <property type="molecule type" value="Genomic_DNA"/>
</dbReference>
<protein>
    <recommendedName>
        <fullName evidence="6">RING-type domain-containing protein</fullName>
    </recommendedName>
</protein>